<keyword evidence="3" id="KW-1185">Reference proteome</keyword>
<organism evidence="2 3">
    <name type="scientific">Rhodohalobacter barkolensis</name>
    <dbReference type="NCBI Taxonomy" id="2053187"/>
    <lineage>
        <taxon>Bacteria</taxon>
        <taxon>Pseudomonadati</taxon>
        <taxon>Balneolota</taxon>
        <taxon>Balneolia</taxon>
        <taxon>Balneolales</taxon>
        <taxon>Balneolaceae</taxon>
        <taxon>Rhodohalobacter</taxon>
    </lineage>
</organism>
<reference evidence="2 3" key="1">
    <citation type="submission" date="2017-11" db="EMBL/GenBank/DDBJ databases">
        <title>Rhodohalobacter 15182 sp. nov., isolated from a salt lake.</title>
        <authorList>
            <person name="Han S."/>
        </authorList>
    </citation>
    <scope>NUCLEOTIDE SEQUENCE [LARGE SCALE GENOMIC DNA]</scope>
    <source>
        <strain evidence="2 3">15182</strain>
    </source>
</reference>
<dbReference type="InterPro" id="IPR011044">
    <property type="entry name" value="Quino_amine_DH_bsu"/>
</dbReference>
<dbReference type="AlphaFoldDB" id="A0A2N0VKJ0"/>
<sequence>MHEKSFPDFLIQSRITTFATSLLFLMYTGGCAVTSNPDDNGGEIIATPDASWCSFSISSDGRWLQYEGDVSPLTDRDSRNASNQRETYLVDLETGENFFAGPDPTVKQRIEQGIGPDGLGCFSPDNQTLYLTIADWNNKTESGQNSNRIENRNSPQVGISTPSRSRARFYYRVDLNSRPLVIQVSDDRNCAERPDPVKPNIRVEQPSDKRIEIYANEGRQLATHRPRGLTSSRIGIWDLDSNQWKSEYSLSPDGSRLAYRISETGMIGFSAPTRGYMLNLNPNENPGPDFLGASVYGMAWDPAGNFYACTSHSKHHRAIAKWTF</sequence>
<comment type="caution">
    <text evidence="2">The sequence shown here is derived from an EMBL/GenBank/DDBJ whole genome shotgun (WGS) entry which is preliminary data.</text>
</comment>
<accession>A0A2N0VKJ0</accession>
<dbReference type="SUPFAM" id="SSF50969">
    <property type="entry name" value="YVTN repeat-like/Quinoprotein amine dehydrogenase"/>
    <property type="match status" value="1"/>
</dbReference>
<dbReference type="EMBL" id="PISP01000001">
    <property type="protein sequence ID" value="PKD44700.1"/>
    <property type="molecule type" value="Genomic_DNA"/>
</dbReference>
<proteinExistence type="predicted"/>
<evidence type="ECO:0000313" key="3">
    <source>
        <dbReference type="Proteomes" id="UP000233398"/>
    </source>
</evidence>
<gene>
    <name evidence="2" type="ORF">CWD77_04345</name>
</gene>
<name>A0A2N0VKJ0_9BACT</name>
<feature type="region of interest" description="Disordered" evidence="1">
    <location>
        <begin position="142"/>
        <end position="161"/>
    </location>
</feature>
<evidence type="ECO:0000256" key="1">
    <source>
        <dbReference type="SAM" id="MobiDB-lite"/>
    </source>
</evidence>
<dbReference type="RefSeq" id="WP_101071989.1">
    <property type="nucleotide sequence ID" value="NZ_PISP01000001.1"/>
</dbReference>
<dbReference type="OrthoDB" id="9765926at2"/>
<dbReference type="Proteomes" id="UP000233398">
    <property type="component" value="Unassembled WGS sequence"/>
</dbReference>
<protein>
    <submittedName>
        <fullName evidence="2">Uncharacterized protein</fullName>
    </submittedName>
</protein>
<evidence type="ECO:0000313" key="2">
    <source>
        <dbReference type="EMBL" id="PKD44700.1"/>
    </source>
</evidence>